<dbReference type="Proteomes" id="UP000631421">
    <property type="component" value="Unassembled WGS sequence"/>
</dbReference>
<dbReference type="PANTHER" id="PTHR33352:SF2">
    <property type="entry name" value="SLL0995 PROTEIN"/>
    <property type="match status" value="1"/>
</dbReference>
<evidence type="ECO:0000313" key="4">
    <source>
        <dbReference type="Proteomes" id="UP000631421"/>
    </source>
</evidence>
<dbReference type="RefSeq" id="WP_190350456.1">
    <property type="nucleotide sequence ID" value="NZ_JACJPY010000019.1"/>
</dbReference>
<dbReference type="InterPro" id="IPR008538">
    <property type="entry name" value="Uma2"/>
</dbReference>
<evidence type="ECO:0000313" key="3">
    <source>
        <dbReference type="EMBL" id="MBD2150087.1"/>
    </source>
</evidence>
<keyword evidence="4" id="KW-1185">Reference proteome</keyword>
<feature type="domain" description="Putative restriction endonuclease" evidence="2">
    <location>
        <begin position="34"/>
        <end position="165"/>
    </location>
</feature>
<dbReference type="GO" id="GO:0004519">
    <property type="term" value="F:endonuclease activity"/>
    <property type="evidence" value="ECO:0007669"/>
    <property type="project" value="UniProtKB-KW"/>
</dbReference>
<dbReference type="SUPFAM" id="SSF52980">
    <property type="entry name" value="Restriction endonuclease-like"/>
    <property type="match status" value="1"/>
</dbReference>
<evidence type="ECO:0000256" key="1">
    <source>
        <dbReference type="SAM" id="Coils"/>
    </source>
</evidence>
<proteinExistence type="predicted"/>
<evidence type="ECO:0000259" key="2">
    <source>
        <dbReference type="Pfam" id="PF05685"/>
    </source>
</evidence>
<keyword evidence="1" id="KW-0175">Coiled coil</keyword>
<keyword evidence="3" id="KW-0378">Hydrolase</keyword>
<accession>A0A926UTW3</accession>
<feature type="coiled-coil region" evidence="1">
    <location>
        <begin position="216"/>
        <end position="260"/>
    </location>
</feature>
<comment type="caution">
    <text evidence="3">The sequence shown here is derived from an EMBL/GenBank/DDBJ whole genome shotgun (WGS) entry which is preliminary data.</text>
</comment>
<name>A0A926UTW3_9CYAN</name>
<dbReference type="InterPro" id="IPR012296">
    <property type="entry name" value="Nuclease_put_TT1808"/>
</dbReference>
<dbReference type="CDD" id="cd06260">
    <property type="entry name" value="DUF820-like"/>
    <property type="match status" value="1"/>
</dbReference>
<keyword evidence="3" id="KW-0540">Nuclease</keyword>
<sequence>MTPIIAPAIEFIPQIQEIPKEIPKEIFYPSEDGEPLAETSVHADAIIATVAVLRNYLAEKFAERSPVVLADQFLYYAQGFSRLRVAPDVMVIFDIPQQPYDNYKIWETGQIPSVIFEMTSASTQAHDQAKKRELYESIGVLEYWLFDPKGEWIPEKLRGYRRQANLPKNDEESLVYEAIADGLSQVLGLRLEVEGSLIGFYRQDNSEKLLIPSELFAAWQEEIQRAESAEERAESAEERAELAEERARVAELEAKKLRDHLAALGIET</sequence>
<dbReference type="Gene3D" id="3.90.1570.10">
    <property type="entry name" value="tt1808, chain A"/>
    <property type="match status" value="1"/>
</dbReference>
<gene>
    <name evidence="3" type="ORF">H6F44_08125</name>
</gene>
<keyword evidence="3" id="KW-0255">Endonuclease</keyword>
<dbReference type="Pfam" id="PF05685">
    <property type="entry name" value="Uma2"/>
    <property type="match status" value="1"/>
</dbReference>
<dbReference type="EMBL" id="JACJPY010000019">
    <property type="protein sequence ID" value="MBD2150087.1"/>
    <property type="molecule type" value="Genomic_DNA"/>
</dbReference>
<reference evidence="3" key="1">
    <citation type="journal article" date="2015" name="ISME J.">
        <title>Draft Genome Sequence of Streptomyces incarnatus NRRL8089, which Produces the Nucleoside Antibiotic Sinefungin.</title>
        <authorList>
            <person name="Oshima K."/>
            <person name="Hattori M."/>
            <person name="Shimizu H."/>
            <person name="Fukuda K."/>
            <person name="Nemoto M."/>
            <person name="Inagaki K."/>
            <person name="Tamura T."/>
        </authorList>
    </citation>
    <scope>NUCLEOTIDE SEQUENCE</scope>
    <source>
        <strain evidence="3">FACHB-1277</strain>
    </source>
</reference>
<dbReference type="InterPro" id="IPR011335">
    <property type="entry name" value="Restrct_endonuc-II-like"/>
</dbReference>
<dbReference type="PANTHER" id="PTHR33352">
    <property type="entry name" value="SLR1095 PROTEIN"/>
    <property type="match status" value="1"/>
</dbReference>
<reference evidence="3" key="2">
    <citation type="submission" date="2020-08" db="EMBL/GenBank/DDBJ databases">
        <authorList>
            <person name="Chen M."/>
            <person name="Teng W."/>
            <person name="Zhao L."/>
            <person name="Hu C."/>
            <person name="Zhou Y."/>
            <person name="Han B."/>
            <person name="Song L."/>
            <person name="Shu W."/>
        </authorList>
    </citation>
    <scope>NUCLEOTIDE SEQUENCE</scope>
    <source>
        <strain evidence="3">FACHB-1277</strain>
    </source>
</reference>
<organism evidence="3 4">
    <name type="scientific">Pseudanabaena cinerea FACHB-1277</name>
    <dbReference type="NCBI Taxonomy" id="2949581"/>
    <lineage>
        <taxon>Bacteria</taxon>
        <taxon>Bacillati</taxon>
        <taxon>Cyanobacteriota</taxon>
        <taxon>Cyanophyceae</taxon>
        <taxon>Pseudanabaenales</taxon>
        <taxon>Pseudanabaenaceae</taxon>
        <taxon>Pseudanabaena</taxon>
        <taxon>Pseudanabaena cinerea</taxon>
    </lineage>
</organism>
<dbReference type="AlphaFoldDB" id="A0A926UTW3"/>
<protein>
    <submittedName>
        <fullName evidence="3">Uma2 family endonuclease</fullName>
    </submittedName>
</protein>